<keyword evidence="1" id="KW-0347">Helicase</keyword>
<feature type="non-terminal residue" evidence="1">
    <location>
        <position position="1"/>
    </location>
</feature>
<name>A0ACB7EYF3_NIBAL</name>
<gene>
    <name evidence="1" type="primary">FBXO18</name>
    <name evidence="1" type="ORF">GBF38_001786</name>
</gene>
<organism evidence="1 2">
    <name type="scientific">Nibea albiflora</name>
    <name type="common">Yellow drum</name>
    <name type="synonym">Corvina albiflora</name>
    <dbReference type="NCBI Taxonomy" id="240163"/>
    <lineage>
        <taxon>Eukaryota</taxon>
        <taxon>Metazoa</taxon>
        <taxon>Chordata</taxon>
        <taxon>Craniata</taxon>
        <taxon>Vertebrata</taxon>
        <taxon>Euteleostomi</taxon>
        <taxon>Actinopterygii</taxon>
        <taxon>Neopterygii</taxon>
        <taxon>Teleostei</taxon>
        <taxon>Neoteleostei</taxon>
        <taxon>Acanthomorphata</taxon>
        <taxon>Eupercaria</taxon>
        <taxon>Sciaenidae</taxon>
        <taxon>Nibea</taxon>
    </lineage>
</organism>
<dbReference type="Proteomes" id="UP000805704">
    <property type="component" value="Chromosome 22"/>
</dbReference>
<evidence type="ECO:0000313" key="1">
    <source>
        <dbReference type="EMBL" id="KAG8005796.1"/>
    </source>
</evidence>
<dbReference type="EMBL" id="CM024810">
    <property type="protein sequence ID" value="KAG8005796.1"/>
    <property type="molecule type" value="Genomic_DNA"/>
</dbReference>
<proteinExistence type="predicted"/>
<comment type="caution">
    <text evidence="1">The sequence shown here is derived from an EMBL/GenBank/DDBJ whole genome shotgun (WGS) entry which is preliminary data.</text>
</comment>
<keyword evidence="1" id="KW-0547">Nucleotide-binding</keyword>
<keyword evidence="1" id="KW-0067">ATP-binding</keyword>
<accession>A0ACB7EYF3</accession>
<sequence length="1050" mass="117791">VWCGFTAKVKRRHLNAAECDELGRRAEGTDALTQPHAVNHGQGNRNPNRGLYPRTPTKRRKCAASGSPAGQQKGINDFFSVTGVISSSPHKSSRPCSSTHTNRHSVELFPKTGPKVVKEEEEEEEDDDVSLLAAAIVMDPEAEEEVDDVSLLAADVTPELDMMKQEGGVDYLEGMTAEMFGDDDEFDQCDSDIHEDKEVEALPDTHYGLLGNEKVLLQPQGCIGDLPEEVLRQVLCQIPARDLYCNVSLVCQHWRSIVQDPKFVPFKKQYYRYMMRERATELDICGILRSSHIINPASSDHSLRHLVVLMAQHKVGEWVRPEDVLQCVKKHRLFPQAEASIRLRIPDVQKCFNLGIEGTNPYAAMAVILTLSENVGDVQALVSLLTGCMSDTAITEYLHHMATMLLALMRFSSKISNRLHYNIYYVLHLMENGPFFVSSRDSGHDIRPDHVVKIVAFAGSTGKTSTLVKYAEQRPHLRFLYVAFNKSVASEAQRRFPRNVACKTVHSLAFNDVGKSYLSRKKLTFNLKPLAINSVLPKGHGGFAKAKVVNMTLNAFMASTDHEITISHVPSSHKSKKSGRELIHESEKPLFVHVAQTIWNKMKDLNETEQEAYFMTHDGYLKLWQLQTPKPRLSDRYDVLFIDEAQDCTPAIMDVLLSQRCGKILVGDPHQQIYTFKGAVNALNIVSHTHIYYLTQSFRFGAEIAYVGATILKVCKGVQKILVGGKQKGGVCDDTAEEIKATLRTGFSGCPGKTAILSRCNVSVFSEAVRLTDANPDCRIHFVGGLKGIGLDRILDIWNLLQHTGQQPKFIRDPLIRFFAKKNPNPFWALKMYVTQTEDRELDAKLNIVEKYSSRIPELVTRLERCFEDDFNKADFTLGTVHKAKGLEFDTVMVSDDFIKVPSSRHNLHFSPEFSFDTIPDDEWNLLYVAVTRAKTSLIITKSICRILTVAGEYFLKSEMPNSSLGAAEPIPCCVPDCPNCITPGSAFIMCKRPMKFTDRVSPGGPLCERCVWTRNGPCAFLMTDDVLSMAEIPRWFQPVADHLMLQALF</sequence>
<keyword evidence="2" id="KW-1185">Reference proteome</keyword>
<protein>
    <submittedName>
        <fullName evidence="1">F-box DNA helicase 1</fullName>
    </submittedName>
</protein>
<reference evidence="1" key="1">
    <citation type="submission" date="2020-04" db="EMBL/GenBank/DDBJ databases">
        <title>A chromosome-scale assembly and high-density genetic map of the yellow drum (Nibea albiflora) genome.</title>
        <authorList>
            <person name="Xu D."/>
            <person name="Zhang W."/>
            <person name="Chen R."/>
            <person name="Tan P."/>
            <person name="Wang L."/>
            <person name="Song H."/>
            <person name="Tian L."/>
            <person name="Zhu Q."/>
            <person name="Wang B."/>
        </authorList>
    </citation>
    <scope>NUCLEOTIDE SEQUENCE</scope>
    <source>
        <strain evidence="1">ZJHYS-2018</strain>
    </source>
</reference>
<evidence type="ECO:0000313" key="2">
    <source>
        <dbReference type="Proteomes" id="UP000805704"/>
    </source>
</evidence>
<keyword evidence="1" id="KW-0378">Hydrolase</keyword>